<dbReference type="Pfam" id="PF12697">
    <property type="entry name" value="Abhydrolase_6"/>
    <property type="match status" value="1"/>
</dbReference>
<reference evidence="2 3" key="1">
    <citation type="submission" date="2015-12" db="EMBL/GenBank/DDBJ databases">
        <authorList>
            <person name="Shamseldin A."/>
            <person name="Moawad H."/>
            <person name="Abd El-Rahim W.M."/>
            <person name="Sadowsky M.J."/>
        </authorList>
    </citation>
    <scope>NUCLEOTIDE SEQUENCE [LARGE SCALE GENOMIC DNA]</scope>
    <source>
        <strain evidence="2 3">SM2</strain>
    </source>
</reference>
<dbReference type="Gene3D" id="3.40.50.1820">
    <property type="entry name" value="alpha/beta hydrolase"/>
    <property type="match status" value="1"/>
</dbReference>
<dbReference type="InterPro" id="IPR000073">
    <property type="entry name" value="AB_hydrolase_1"/>
</dbReference>
<dbReference type="InterPro" id="IPR029058">
    <property type="entry name" value="AB_hydrolase_fold"/>
</dbReference>
<dbReference type="AlphaFoldDB" id="A0A127M3F6"/>
<gene>
    <name evidence="2" type="ORF">AZF00_05495</name>
</gene>
<dbReference type="PRINTS" id="PR00111">
    <property type="entry name" value="ABHYDROLASE"/>
</dbReference>
<proteinExistence type="predicted"/>
<organism evidence="2 3">
    <name type="scientific">Zhongshania aliphaticivorans</name>
    <dbReference type="NCBI Taxonomy" id="1470434"/>
    <lineage>
        <taxon>Bacteria</taxon>
        <taxon>Pseudomonadati</taxon>
        <taxon>Pseudomonadota</taxon>
        <taxon>Gammaproteobacteria</taxon>
        <taxon>Cellvibrionales</taxon>
        <taxon>Spongiibacteraceae</taxon>
        <taxon>Zhongshania</taxon>
    </lineage>
</organism>
<dbReference type="SUPFAM" id="SSF53474">
    <property type="entry name" value="alpha/beta-Hydrolases"/>
    <property type="match status" value="1"/>
</dbReference>
<evidence type="ECO:0000313" key="3">
    <source>
        <dbReference type="Proteomes" id="UP000074119"/>
    </source>
</evidence>
<dbReference type="KEGG" id="zal:AZF00_05495"/>
<sequence>MNIKHWLFLRGLGREQGHWGDFIQRCEIQLGWHCHCLDLPGFGSEHQRPSPTRISEIRHDLQQRLPEPLKANTPFGVVALSLGGMVALDWLATTPEQIAKIIFINTSTGDCPLFQRLRFAALPTALSALLAPHEHQRERAALKMVSNHHANDPALLQAWYKISTTQAIKKINVLRQLFAAARYRAPPELPGASQLLISSRADRMVSYQCSEYLAAKYRWPLVLHSSAGHDLPIDDPAWLIEVFKRNV</sequence>
<protein>
    <recommendedName>
        <fullName evidence="1">AB hydrolase-1 domain-containing protein</fullName>
    </recommendedName>
</protein>
<dbReference type="EMBL" id="CP014544">
    <property type="protein sequence ID" value="AMO67785.1"/>
    <property type="molecule type" value="Genomic_DNA"/>
</dbReference>
<evidence type="ECO:0000313" key="2">
    <source>
        <dbReference type="EMBL" id="AMO67785.1"/>
    </source>
</evidence>
<accession>A0A127M3F6</accession>
<dbReference type="RefSeq" id="WP_008246603.1">
    <property type="nucleotide sequence ID" value="NZ_CP014544.1"/>
</dbReference>
<dbReference type="Proteomes" id="UP000074119">
    <property type="component" value="Chromosome"/>
</dbReference>
<evidence type="ECO:0000259" key="1">
    <source>
        <dbReference type="Pfam" id="PF12697"/>
    </source>
</evidence>
<dbReference type="STRING" id="1470434.AZF00_05495"/>
<name>A0A127M3F6_9GAMM</name>
<feature type="domain" description="AB hydrolase-1" evidence="1">
    <location>
        <begin position="7"/>
        <end position="241"/>
    </location>
</feature>